<keyword evidence="12" id="KW-0472">Membrane</keyword>
<dbReference type="PROSITE" id="PS00911">
    <property type="entry name" value="DHODEHASE_1"/>
    <property type="match status" value="1"/>
</dbReference>
<protein>
    <recommendedName>
        <fullName evidence="7 14">Dihydroorotate dehydrogenase (quinone)</fullName>
        <ecNumber evidence="6 14">1.3.5.2</ecNumber>
    </recommendedName>
</protein>
<dbReference type="SUPFAM" id="SSF51395">
    <property type="entry name" value="FMN-linked oxidoreductases"/>
    <property type="match status" value="1"/>
</dbReference>
<proteinExistence type="inferred from homology"/>
<comment type="catalytic activity">
    <reaction evidence="13">
        <text>(S)-dihydroorotate + a quinone = orotate + a quinol</text>
        <dbReference type="Rhea" id="RHEA:30187"/>
        <dbReference type="ChEBI" id="CHEBI:24646"/>
        <dbReference type="ChEBI" id="CHEBI:30839"/>
        <dbReference type="ChEBI" id="CHEBI:30864"/>
        <dbReference type="ChEBI" id="CHEBI:132124"/>
        <dbReference type="EC" id="1.3.5.2"/>
    </reaction>
</comment>
<reference evidence="16 17" key="1">
    <citation type="submission" date="2019-02" db="EMBL/GenBank/DDBJ databases">
        <title>Deep-cultivation of Planctomycetes and their phenomic and genomic characterization uncovers novel biology.</title>
        <authorList>
            <person name="Wiegand S."/>
            <person name="Jogler M."/>
            <person name="Boedeker C."/>
            <person name="Pinto D."/>
            <person name="Vollmers J."/>
            <person name="Rivas-Marin E."/>
            <person name="Kohn T."/>
            <person name="Peeters S.H."/>
            <person name="Heuer A."/>
            <person name="Rast P."/>
            <person name="Oberbeckmann S."/>
            <person name="Bunk B."/>
            <person name="Jeske O."/>
            <person name="Meyerdierks A."/>
            <person name="Storesund J.E."/>
            <person name="Kallscheuer N."/>
            <person name="Luecker S."/>
            <person name="Lage O.M."/>
            <person name="Pohl T."/>
            <person name="Merkel B.J."/>
            <person name="Hornburger P."/>
            <person name="Mueller R.-W."/>
            <person name="Bruemmer F."/>
            <person name="Labrenz M."/>
            <person name="Spormann A.M."/>
            <person name="Op den Camp H."/>
            <person name="Overmann J."/>
            <person name="Amann R."/>
            <person name="Jetten M.S.M."/>
            <person name="Mascher T."/>
            <person name="Medema M.H."/>
            <person name="Devos D.P."/>
            <person name="Kaster A.-K."/>
            <person name="Ovreas L."/>
            <person name="Rohde M."/>
            <person name="Galperin M.Y."/>
            <person name="Jogler C."/>
        </authorList>
    </citation>
    <scope>NUCLEOTIDE SEQUENCE [LARGE SCALE GENOMIC DNA]</scope>
    <source>
        <strain evidence="16 17">Pan44</strain>
    </source>
</reference>
<accession>A0A517S981</accession>
<dbReference type="Proteomes" id="UP000315700">
    <property type="component" value="Chromosome"/>
</dbReference>
<comment type="function">
    <text evidence="2">Catalyzes the conversion of dihydroorotate to orotate with quinone as electron acceptor.</text>
</comment>
<evidence type="ECO:0000313" key="16">
    <source>
        <dbReference type="EMBL" id="QDT52685.1"/>
    </source>
</evidence>
<keyword evidence="10" id="KW-0665">Pyrimidine biosynthesis</keyword>
<dbReference type="InterPro" id="IPR005720">
    <property type="entry name" value="Dihydroorotate_DH_cat"/>
</dbReference>
<evidence type="ECO:0000256" key="11">
    <source>
        <dbReference type="ARBA" id="ARBA00023002"/>
    </source>
</evidence>
<dbReference type="NCBIfam" id="NF003652">
    <property type="entry name" value="PRK05286.2-5"/>
    <property type="match status" value="1"/>
</dbReference>
<keyword evidence="8" id="KW-0285">Flavoprotein</keyword>
<dbReference type="RefSeq" id="WP_197453807.1">
    <property type="nucleotide sequence ID" value="NZ_CP036271.1"/>
</dbReference>
<evidence type="ECO:0000256" key="12">
    <source>
        <dbReference type="ARBA" id="ARBA00023136"/>
    </source>
</evidence>
<evidence type="ECO:0000256" key="2">
    <source>
        <dbReference type="ARBA" id="ARBA00003125"/>
    </source>
</evidence>
<dbReference type="InterPro" id="IPR050074">
    <property type="entry name" value="DHO_dehydrogenase"/>
</dbReference>
<dbReference type="EMBL" id="CP036271">
    <property type="protein sequence ID" value="QDT52685.1"/>
    <property type="molecule type" value="Genomic_DNA"/>
</dbReference>
<dbReference type="InterPro" id="IPR005719">
    <property type="entry name" value="Dihydroorotate_DH_2"/>
</dbReference>
<dbReference type="GO" id="GO:0016020">
    <property type="term" value="C:membrane"/>
    <property type="evidence" value="ECO:0007669"/>
    <property type="project" value="UniProtKB-SubCell"/>
</dbReference>
<evidence type="ECO:0000256" key="13">
    <source>
        <dbReference type="ARBA" id="ARBA00048639"/>
    </source>
</evidence>
<dbReference type="UniPathway" id="UPA00070">
    <property type="reaction ID" value="UER00946"/>
</dbReference>
<dbReference type="AlphaFoldDB" id="A0A517S981"/>
<dbReference type="PANTHER" id="PTHR48109:SF4">
    <property type="entry name" value="DIHYDROOROTATE DEHYDROGENASE (QUINONE), MITOCHONDRIAL"/>
    <property type="match status" value="1"/>
</dbReference>
<dbReference type="InParanoid" id="A0A517S981"/>
<evidence type="ECO:0000256" key="5">
    <source>
        <dbReference type="ARBA" id="ARBA00005359"/>
    </source>
</evidence>
<evidence type="ECO:0000256" key="9">
    <source>
        <dbReference type="ARBA" id="ARBA00022643"/>
    </source>
</evidence>
<keyword evidence="17" id="KW-1185">Reference proteome</keyword>
<dbReference type="KEGG" id="ccos:Pan44_06970"/>
<dbReference type="PANTHER" id="PTHR48109">
    <property type="entry name" value="DIHYDROOROTATE DEHYDROGENASE (QUINONE), MITOCHONDRIAL-RELATED"/>
    <property type="match status" value="1"/>
</dbReference>
<evidence type="ECO:0000256" key="10">
    <source>
        <dbReference type="ARBA" id="ARBA00022975"/>
    </source>
</evidence>
<evidence type="ECO:0000256" key="8">
    <source>
        <dbReference type="ARBA" id="ARBA00022630"/>
    </source>
</evidence>
<comment type="subcellular location">
    <subcellularLocation>
        <location evidence="3">Membrane</location>
    </subcellularLocation>
</comment>
<evidence type="ECO:0000256" key="14">
    <source>
        <dbReference type="NCBIfam" id="TIGR01036"/>
    </source>
</evidence>
<dbReference type="GO" id="GO:0005737">
    <property type="term" value="C:cytoplasm"/>
    <property type="evidence" value="ECO:0007669"/>
    <property type="project" value="InterPro"/>
</dbReference>
<gene>
    <name evidence="16" type="primary">pyrD</name>
    <name evidence="16" type="ORF">Pan44_06970</name>
</gene>
<keyword evidence="11 16" id="KW-0560">Oxidoreductase</keyword>
<keyword evidence="9" id="KW-0288">FMN</keyword>
<sequence length="330" mass="34791">MLYRCLKPLLFRMDAEKAHNFALRGTGTLSAMPPLARLVRSTMARPKADVVSLMGLTFPHRVGLAAGLDKNGVAPWAWWAFGFGFVELGTVTPKPQDGNPKPRMFRLIEERAVVNRMGFNNAGAPALAARLQGAKPSFPVIVSVGKNATTPLENAESDYQAAAAAVASVADAISINISSPNTAGLRSLQTPELAGKLVTVIREVAPSKPILVKFAPELSGDDLAAVIDACLTAGAAGFIATNTLSTAVRPELPQGGLSGRPLKEISPQRVEEIRRRLGTGPTLIGCGGIEDAATARRMRDAGADLVQVYTALVYQGPFLAASISRELSRG</sequence>
<dbReference type="GO" id="GO:0106430">
    <property type="term" value="F:dihydroorotate dehydrogenase (quinone) activity"/>
    <property type="evidence" value="ECO:0007669"/>
    <property type="project" value="UniProtKB-EC"/>
</dbReference>
<dbReference type="FunCoup" id="A0A517S981">
    <property type="interactions" value="500"/>
</dbReference>
<dbReference type="EC" id="1.3.5.2" evidence="6 14"/>
<comment type="cofactor">
    <cofactor evidence="1">
        <name>FMN</name>
        <dbReference type="ChEBI" id="CHEBI:58210"/>
    </cofactor>
</comment>
<feature type="domain" description="Dihydroorotate dehydrogenase catalytic" evidence="15">
    <location>
        <begin position="51"/>
        <end position="328"/>
    </location>
</feature>
<dbReference type="InterPro" id="IPR013785">
    <property type="entry name" value="Aldolase_TIM"/>
</dbReference>
<evidence type="ECO:0000256" key="3">
    <source>
        <dbReference type="ARBA" id="ARBA00004370"/>
    </source>
</evidence>
<dbReference type="NCBIfam" id="TIGR01036">
    <property type="entry name" value="pyrD_sub2"/>
    <property type="match status" value="1"/>
</dbReference>
<dbReference type="PIRSF" id="PIRSF000164">
    <property type="entry name" value="DHO_oxidase"/>
    <property type="match status" value="1"/>
</dbReference>
<comment type="pathway">
    <text evidence="4">Pyrimidine metabolism; UMP biosynthesis via de novo pathway; orotate from (S)-dihydroorotate (quinone route): step 1/1.</text>
</comment>
<dbReference type="Gene3D" id="3.20.20.70">
    <property type="entry name" value="Aldolase class I"/>
    <property type="match status" value="1"/>
</dbReference>
<dbReference type="GO" id="GO:0044205">
    <property type="term" value="P:'de novo' UMP biosynthetic process"/>
    <property type="evidence" value="ECO:0007669"/>
    <property type="project" value="UniProtKB-UniPathway"/>
</dbReference>
<dbReference type="Pfam" id="PF01180">
    <property type="entry name" value="DHO_dh"/>
    <property type="match status" value="1"/>
</dbReference>
<dbReference type="CDD" id="cd04738">
    <property type="entry name" value="DHOD_2_like"/>
    <property type="match status" value="1"/>
</dbReference>
<organism evidence="16 17">
    <name type="scientific">Caulifigura coniformis</name>
    <dbReference type="NCBI Taxonomy" id="2527983"/>
    <lineage>
        <taxon>Bacteria</taxon>
        <taxon>Pseudomonadati</taxon>
        <taxon>Planctomycetota</taxon>
        <taxon>Planctomycetia</taxon>
        <taxon>Planctomycetales</taxon>
        <taxon>Planctomycetaceae</taxon>
        <taxon>Caulifigura</taxon>
    </lineage>
</organism>
<evidence type="ECO:0000256" key="6">
    <source>
        <dbReference type="ARBA" id="ARBA00012791"/>
    </source>
</evidence>
<evidence type="ECO:0000259" key="15">
    <source>
        <dbReference type="Pfam" id="PF01180"/>
    </source>
</evidence>
<evidence type="ECO:0000256" key="7">
    <source>
        <dbReference type="ARBA" id="ARBA00018366"/>
    </source>
</evidence>
<evidence type="ECO:0000256" key="4">
    <source>
        <dbReference type="ARBA" id="ARBA00005161"/>
    </source>
</evidence>
<dbReference type="GO" id="GO:0006207">
    <property type="term" value="P:'de novo' pyrimidine nucleobase biosynthetic process"/>
    <property type="evidence" value="ECO:0007669"/>
    <property type="project" value="UniProtKB-UniRule"/>
</dbReference>
<evidence type="ECO:0000256" key="1">
    <source>
        <dbReference type="ARBA" id="ARBA00001917"/>
    </source>
</evidence>
<comment type="similarity">
    <text evidence="5">Belongs to the dihydroorotate dehydrogenase family. Type 2 subfamily.</text>
</comment>
<dbReference type="InterPro" id="IPR012135">
    <property type="entry name" value="Dihydroorotate_DH_1_2"/>
</dbReference>
<name>A0A517S981_9PLAN</name>
<evidence type="ECO:0000313" key="17">
    <source>
        <dbReference type="Proteomes" id="UP000315700"/>
    </source>
</evidence>
<dbReference type="InterPro" id="IPR001295">
    <property type="entry name" value="Dihydroorotate_DH_CS"/>
</dbReference>